<evidence type="ECO:0000313" key="4">
    <source>
        <dbReference type="EMBL" id="MBG0738330.1"/>
    </source>
</evidence>
<organism evidence="4 5">
    <name type="scientific">Arthrobacter terrae</name>
    <dbReference type="NCBI Taxonomy" id="2935737"/>
    <lineage>
        <taxon>Bacteria</taxon>
        <taxon>Bacillati</taxon>
        <taxon>Actinomycetota</taxon>
        <taxon>Actinomycetes</taxon>
        <taxon>Micrococcales</taxon>
        <taxon>Micrococcaceae</taxon>
        <taxon>Arthrobacter</taxon>
    </lineage>
</organism>
<dbReference type="GO" id="GO:0008654">
    <property type="term" value="P:phospholipid biosynthetic process"/>
    <property type="evidence" value="ECO:0007669"/>
    <property type="project" value="InterPro"/>
</dbReference>
<keyword evidence="3" id="KW-1133">Transmembrane helix</keyword>
<feature type="transmembrane region" description="Helical" evidence="3">
    <location>
        <begin position="82"/>
        <end position="108"/>
    </location>
</feature>
<evidence type="ECO:0000313" key="5">
    <source>
        <dbReference type="Proteomes" id="UP000655366"/>
    </source>
</evidence>
<feature type="transmembrane region" description="Helical" evidence="3">
    <location>
        <begin position="214"/>
        <end position="247"/>
    </location>
</feature>
<evidence type="ECO:0000256" key="2">
    <source>
        <dbReference type="RuleBase" id="RU003750"/>
    </source>
</evidence>
<dbReference type="Pfam" id="PF01066">
    <property type="entry name" value="CDP-OH_P_transf"/>
    <property type="match status" value="1"/>
</dbReference>
<dbReference type="InterPro" id="IPR000462">
    <property type="entry name" value="CDP-OH_P_trans"/>
</dbReference>
<name>A0A931CKV2_9MICC</name>
<dbReference type="AlphaFoldDB" id="A0A931CKV2"/>
<comment type="similarity">
    <text evidence="2">Belongs to the CDP-alcohol phosphatidyltransferase class-I family.</text>
</comment>
<keyword evidence="3" id="KW-0472">Membrane</keyword>
<feature type="transmembrane region" description="Helical" evidence="3">
    <location>
        <begin position="159"/>
        <end position="179"/>
    </location>
</feature>
<keyword evidence="1 2" id="KW-0808">Transferase</keyword>
<keyword evidence="5" id="KW-1185">Reference proteome</keyword>
<reference evidence="4 5" key="1">
    <citation type="submission" date="2020-11" db="EMBL/GenBank/DDBJ databases">
        <title>Arthrobacter antarcticus sp. nov., isolated from Antarctic Soil.</title>
        <authorList>
            <person name="Li J."/>
        </authorList>
    </citation>
    <scope>NUCLEOTIDE SEQUENCE [LARGE SCALE GENOMIC DNA]</scope>
    <source>
        <strain evidence="4 5">Z1-20</strain>
    </source>
</reference>
<accession>A0A931CKV2</accession>
<dbReference type="InterPro" id="IPR043130">
    <property type="entry name" value="CDP-OH_PTrfase_TM_dom"/>
</dbReference>
<comment type="caution">
    <text evidence="4">The sequence shown here is derived from an EMBL/GenBank/DDBJ whole genome shotgun (WGS) entry which is preliminary data.</text>
</comment>
<dbReference type="GO" id="GO:0016020">
    <property type="term" value="C:membrane"/>
    <property type="evidence" value="ECO:0007669"/>
    <property type="project" value="InterPro"/>
</dbReference>
<protein>
    <submittedName>
        <fullName evidence="4">CDP-alcohol phosphatidyltransferase family protein</fullName>
    </submittedName>
</protein>
<evidence type="ECO:0000256" key="1">
    <source>
        <dbReference type="ARBA" id="ARBA00022679"/>
    </source>
</evidence>
<dbReference type="PROSITE" id="PS00379">
    <property type="entry name" value="CDP_ALCOHOL_P_TRANSF"/>
    <property type="match status" value="1"/>
</dbReference>
<keyword evidence="3" id="KW-0812">Transmembrane</keyword>
<dbReference type="InterPro" id="IPR048254">
    <property type="entry name" value="CDP_ALCOHOL_P_TRANSF_CS"/>
</dbReference>
<dbReference type="Proteomes" id="UP000655366">
    <property type="component" value="Unassembled WGS sequence"/>
</dbReference>
<evidence type="ECO:0000256" key="3">
    <source>
        <dbReference type="SAM" id="Phobius"/>
    </source>
</evidence>
<proteinExistence type="inferred from homology"/>
<dbReference type="Gene3D" id="1.20.120.1760">
    <property type="match status" value="1"/>
</dbReference>
<dbReference type="GO" id="GO:0016780">
    <property type="term" value="F:phosphotransferase activity, for other substituted phosphate groups"/>
    <property type="evidence" value="ECO:0007669"/>
    <property type="project" value="InterPro"/>
</dbReference>
<sequence>MQQATLSAVEPTAVRPGRLPETYFQTVHRLAAAQKSAGIHAPAYSRFVNRKLGRLLAAGAYRAGLTSNAVTGISALFTFSGILLLVLFPPSALLGIIIGVLLVLGYAFDSADGQVARLRGGGSPAGEWLDHMADAVKISALPLFMVVGFYRFDAVPRPWLLVPLAATIIGAGLFFGMILTEQLRRQLGTATPVAVKDTGGPSWVRSVLVIPMDYGVLCLSFFLLGVLPVFVVVYTFITAATAGFFLLAAGKWFRELKSAGAAQTVSLSGGAL</sequence>
<dbReference type="EMBL" id="JADNYM010000003">
    <property type="protein sequence ID" value="MBG0738330.1"/>
    <property type="molecule type" value="Genomic_DNA"/>
</dbReference>
<gene>
    <name evidence="4" type="ORF">IV500_02645</name>
</gene>